<feature type="compositionally biased region" description="Basic residues" evidence="1">
    <location>
        <begin position="10"/>
        <end position="27"/>
    </location>
</feature>
<name>A0A6J4Q1H4_9CYAN</name>
<proteinExistence type="predicted"/>
<dbReference type="AlphaFoldDB" id="A0A6J4Q1H4"/>
<organism evidence="2">
    <name type="scientific">uncultured Microcoleus sp</name>
    <dbReference type="NCBI Taxonomy" id="259945"/>
    <lineage>
        <taxon>Bacteria</taxon>
        <taxon>Bacillati</taxon>
        <taxon>Cyanobacteriota</taxon>
        <taxon>Cyanophyceae</taxon>
        <taxon>Oscillatoriophycideae</taxon>
        <taxon>Oscillatoriales</taxon>
        <taxon>Microcoleaceae</taxon>
        <taxon>Microcoleus</taxon>
        <taxon>environmental samples</taxon>
    </lineage>
</organism>
<protein>
    <submittedName>
        <fullName evidence="2">LSU ribosomal protein L34p</fullName>
    </submittedName>
</protein>
<keyword evidence="2" id="KW-0687">Ribonucleoprotein</keyword>
<feature type="non-terminal residue" evidence="2">
    <location>
        <position position="45"/>
    </location>
</feature>
<accession>A0A6J4Q1H4</accession>
<sequence length="45" mass="5175">DTANPARNQPQKKKNIRFSRQNAHRNRSIGNQSPPQQRSPPPRSL</sequence>
<evidence type="ECO:0000256" key="1">
    <source>
        <dbReference type="SAM" id="MobiDB-lite"/>
    </source>
</evidence>
<feature type="non-terminal residue" evidence="2">
    <location>
        <position position="1"/>
    </location>
</feature>
<dbReference type="EMBL" id="CADCTZ010001852">
    <property type="protein sequence ID" value="CAA9425540.1"/>
    <property type="molecule type" value="Genomic_DNA"/>
</dbReference>
<feature type="region of interest" description="Disordered" evidence="1">
    <location>
        <begin position="1"/>
        <end position="45"/>
    </location>
</feature>
<evidence type="ECO:0000313" key="2">
    <source>
        <dbReference type="EMBL" id="CAA9425540.1"/>
    </source>
</evidence>
<dbReference type="GO" id="GO:0005840">
    <property type="term" value="C:ribosome"/>
    <property type="evidence" value="ECO:0007669"/>
    <property type="project" value="UniProtKB-KW"/>
</dbReference>
<reference evidence="2" key="1">
    <citation type="submission" date="2020-02" db="EMBL/GenBank/DDBJ databases">
        <authorList>
            <person name="Meier V. D."/>
        </authorList>
    </citation>
    <scope>NUCLEOTIDE SEQUENCE</scope>
    <source>
        <strain evidence="2">AVDCRST_MAG84</strain>
    </source>
</reference>
<gene>
    <name evidence="2" type="ORF">AVDCRST_MAG84-7458</name>
</gene>
<keyword evidence="2" id="KW-0689">Ribosomal protein</keyword>